<dbReference type="Gene3D" id="1.10.3680.10">
    <property type="entry name" value="TerB-like"/>
    <property type="match status" value="1"/>
</dbReference>
<accession>A0A4P6WYC0</accession>
<dbReference type="InterPro" id="IPR029024">
    <property type="entry name" value="TerB-like"/>
</dbReference>
<proteinExistence type="predicted"/>
<reference evidence="1 2" key="1">
    <citation type="submission" date="2019-03" db="EMBL/GenBank/DDBJ databases">
        <authorList>
            <person name="Sebastian G."/>
            <person name="Baumann P."/>
            <person name="Ruckert C."/>
            <person name="Kalinowski J."/>
            <person name="Nebel B."/>
            <person name="Takors R."/>
            <person name="Blombach B."/>
        </authorList>
    </citation>
    <scope>NUCLEOTIDE SEQUENCE [LARGE SCALE GENOMIC DNA]</scope>
    <source>
        <strain evidence="1 2">DSM 1084</strain>
    </source>
</reference>
<evidence type="ECO:0000313" key="2">
    <source>
        <dbReference type="Proteomes" id="UP000293912"/>
    </source>
</evidence>
<organism evidence="1 2">
    <name type="scientific">Hydrogenophaga pseudoflava</name>
    <name type="common">Pseudomonas carboxydoflava</name>
    <dbReference type="NCBI Taxonomy" id="47421"/>
    <lineage>
        <taxon>Bacteria</taxon>
        <taxon>Pseudomonadati</taxon>
        <taxon>Pseudomonadota</taxon>
        <taxon>Betaproteobacteria</taxon>
        <taxon>Burkholderiales</taxon>
        <taxon>Comamonadaceae</taxon>
        <taxon>Hydrogenophaga</taxon>
    </lineage>
</organism>
<dbReference type="Proteomes" id="UP000293912">
    <property type="component" value="Chromosome"/>
</dbReference>
<evidence type="ECO:0008006" key="3">
    <source>
        <dbReference type="Google" id="ProtNLM"/>
    </source>
</evidence>
<evidence type="ECO:0000313" key="1">
    <source>
        <dbReference type="EMBL" id="QBM26284.1"/>
    </source>
</evidence>
<dbReference type="EMBL" id="CP037867">
    <property type="protein sequence ID" value="QBM26284.1"/>
    <property type="molecule type" value="Genomic_DNA"/>
</dbReference>
<dbReference type="RefSeq" id="WP_133155519.1">
    <property type="nucleotide sequence ID" value="NZ_CP037867.1"/>
</dbReference>
<dbReference type="KEGG" id="hpse:HPF_01245"/>
<protein>
    <recommendedName>
        <fullName evidence="3">Tellurite resistance protein TerB</fullName>
    </recommendedName>
</protein>
<name>A0A4P6WYC0_HYDPS</name>
<keyword evidence="2" id="KW-1185">Reference proteome</keyword>
<gene>
    <name evidence="1" type="ORF">HPF_01245</name>
</gene>
<sequence length="129" mass="14000">MKAYSINSPEAAARVLAMAMLADGQYSMTEIRALDRQQAPERLGLSPEAFKAVVDDFCQDLLLAGGGQWTGVVDPAIRDQLMGEVTDRGLQDLILLQCETLMLSDGHLADGEVELLDALSAAWRRPVLV</sequence>
<dbReference type="CDD" id="cd07177">
    <property type="entry name" value="terB_like"/>
    <property type="match status" value="1"/>
</dbReference>
<dbReference type="AlphaFoldDB" id="A0A4P6WYC0"/>
<dbReference type="SUPFAM" id="SSF158682">
    <property type="entry name" value="TerB-like"/>
    <property type="match status" value="1"/>
</dbReference>